<protein>
    <submittedName>
        <fullName evidence="3">Uncharacterized protein</fullName>
    </submittedName>
</protein>
<sequence>MSVSEKAENTTDNVELAINVENKVVGKEDEVCVCRVPKSLISGHPEAFSPHFVGLGPYHHRRLELTMTKDLKLAAASRIINYPLNTDLADVESFYHEDALKSYANEKDKLIDDIITDGKFVLALLNRSLDVEPQQQHTFFLTGKRGMPLVNTFGVELTIDAVIRDVFMLENQIPTRVLHQINQANTLHGIQSDDFGAKMLAFCEHHCPLVHSEKLSKNPEDHAHLLDLMYHLVAPMPDPQSSNKPKTKRKPKVDPDPKPATETTDKPPEHVEVKIDEPPESGVLTTDKSPESSDKPTGNTDNAESPGKSGSKTETKGCCSILSSICFYFFVFFFLIGIILWYLLVFIWKIVYGVLHYLFRILKKVSEVFLMVLAFFLPMTEDMGLLNKTDQGKVSKVVDSAKNAGDTIRRHFFEEKDTRPAVTIQSVTELDGAGFHFKPANSIKDIKFDMGKKELLLPVIHLDENSEVIMRNLMAYESLTRSTYLIFTRYIEIMRAIIDIPEDVKLLVKNEIIVTDLSDKVVTDLFNGMSISIRPTETSELEEEIKKVKMTYEQSRWLPKMITDYVYSSWKIITVIAALSFFVLTTVQTVCSVYDCASYVSSNSATLSAVSGNGLISSI</sequence>
<evidence type="ECO:0000313" key="4">
    <source>
        <dbReference type="Proteomes" id="UP001374535"/>
    </source>
</evidence>
<dbReference type="AlphaFoldDB" id="A0AAQ3RIJ2"/>
<feature type="compositionally biased region" description="Basic and acidic residues" evidence="1">
    <location>
        <begin position="252"/>
        <end position="277"/>
    </location>
</feature>
<evidence type="ECO:0000256" key="2">
    <source>
        <dbReference type="SAM" id="Phobius"/>
    </source>
</evidence>
<gene>
    <name evidence="3" type="ORF">V8G54_028814</name>
</gene>
<dbReference type="InterPro" id="IPR004158">
    <property type="entry name" value="DUF247_pln"/>
</dbReference>
<feature type="compositionally biased region" description="Polar residues" evidence="1">
    <location>
        <begin position="295"/>
        <end position="312"/>
    </location>
</feature>
<keyword evidence="2" id="KW-0472">Membrane</keyword>
<evidence type="ECO:0000256" key="1">
    <source>
        <dbReference type="SAM" id="MobiDB-lite"/>
    </source>
</evidence>
<organism evidence="3 4">
    <name type="scientific">Vigna mungo</name>
    <name type="common">Black gram</name>
    <name type="synonym">Phaseolus mungo</name>
    <dbReference type="NCBI Taxonomy" id="3915"/>
    <lineage>
        <taxon>Eukaryota</taxon>
        <taxon>Viridiplantae</taxon>
        <taxon>Streptophyta</taxon>
        <taxon>Embryophyta</taxon>
        <taxon>Tracheophyta</taxon>
        <taxon>Spermatophyta</taxon>
        <taxon>Magnoliopsida</taxon>
        <taxon>eudicotyledons</taxon>
        <taxon>Gunneridae</taxon>
        <taxon>Pentapetalae</taxon>
        <taxon>rosids</taxon>
        <taxon>fabids</taxon>
        <taxon>Fabales</taxon>
        <taxon>Fabaceae</taxon>
        <taxon>Papilionoideae</taxon>
        <taxon>50 kb inversion clade</taxon>
        <taxon>NPAAA clade</taxon>
        <taxon>indigoferoid/millettioid clade</taxon>
        <taxon>Phaseoleae</taxon>
        <taxon>Vigna</taxon>
    </lineage>
</organism>
<dbReference type="Pfam" id="PF03140">
    <property type="entry name" value="DUF247"/>
    <property type="match status" value="1"/>
</dbReference>
<keyword evidence="2" id="KW-1133">Transmembrane helix</keyword>
<feature type="transmembrane region" description="Helical" evidence="2">
    <location>
        <begin position="325"/>
        <end position="348"/>
    </location>
</feature>
<dbReference type="EMBL" id="CP144692">
    <property type="protein sequence ID" value="WVY96663.1"/>
    <property type="molecule type" value="Genomic_DNA"/>
</dbReference>
<feature type="transmembrane region" description="Helical" evidence="2">
    <location>
        <begin position="368"/>
        <end position="386"/>
    </location>
</feature>
<keyword evidence="4" id="KW-1185">Reference proteome</keyword>
<keyword evidence="2" id="KW-0812">Transmembrane</keyword>
<reference evidence="3 4" key="1">
    <citation type="journal article" date="2023" name="Life. Sci Alliance">
        <title>Evolutionary insights into 3D genome organization and epigenetic landscape of Vigna mungo.</title>
        <authorList>
            <person name="Junaid A."/>
            <person name="Singh B."/>
            <person name="Bhatia S."/>
        </authorList>
    </citation>
    <scope>NUCLEOTIDE SEQUENCE [LARGE SCALE GENOMIC DNA]</scope>
    <source>
        <strain evidence="3">Urdbean</strain>
    </source>
</reference>
<dbReference type="PANTHER" id="PTHR31549:SF259">
    <property type="match status" value="1"/>
</dbReference>
<evidence type="ECO:0000313" key="3">
    <source>
        <dbReference type="EMBL" id="WVY96663.1"/>
    </source>
</evidence>
<proteinExistence type="predicted"/>
<feature type="transmembrane region" description="Helical" evidence="2">
    <location>
        <begin position="565"/>
        <end position="584"/>
    </location>
</feature>
<name>A0AAQ3RIJ2_VIGMU</name>
<dbReference type="Proteomes" id="UP001374535">
    <property type="component" value="Chromosome 9"/>
</dbReference>
<feature type="region of interest" description="Disordered" evidence="1">
    <location>
        <begin position="234"/>
        <end position="314"/>
    </location>
</feature>
<dbReference type="PANTHER" id="PTHR31549">
    <property type="entry name" value="PROTEIN, PUTATIVE (DUF247)-RELATED-RELATED"/>
    <property type="match status" value="1"/>
</dbReference>
<accession>A0AAQ3RIJ2</accession>